<gene>
    <name evidence="1" type="ORF">NPIL_689711</name>
</gene>
<evidence type="ECO:0000313" key="1">
    <source>
        <dbReference type="EMBL" id="GFT17797.1"/>
    </source>
</evidence>
<name>A0A8X6NJD8_NEPPI</name>
<comment type="caution">
    <text evidence="1">The sequence shown here is derived from an EMBL/GenBank/DDBJ whole genome shotgun (WGS) entry which is preliminary data.</text>
</comment>
<accession>A0A8X6NJD8</accession>
<sequence length="120" mass="13524">VLLVFERQAENGTVCVAWSWRHRASFVLSLPGTSLSLLPVFNSWPQQPVLSASAGRGIETLLSVSLSFRSFSTLQGRFFSLHEFFTRNFILHRERMPLEGTVYKLCGQTGGSGWVQIEDF</sequence>
<protein>
    <submittedName>
        <fullName evidence="1">Uncharacterized protein</fullName>
    </submittedName>
</protein>
<reference evidence="1" key="1">
    <citation type="submission" date="2020-08" db="EMBL/GenBank/DDBJ databases">
        <title>Multicomponent nature underlies the extraordinary mechanical properties of spider dragline silk.</title>
        <authorList>
            <person name="Kono N."/>
            <person name="Nakamura H."/>
            <person name="Mori M."/>
            <person name="Yoshida Y."/>
            <person name="Ohtoshi R."/>
            <person name="Malay A.D."/>
            <person name="Moran D.A.P."/>
            <person name="Tomita M."/>
            <person name="Numata K."/>
            <person name="Arakawa K."/>
        </authorList>
    </citation>
    <scope>NUCLEOTIDE SEQUENCE</scope>
</reference>
<proteinExistence type="predicted"/>
<keyword evidence="2" id="KW-1185">Reference proteome</keyword>
<dbReference type="Proteomes" id="UP000887013">
    <property type="component" value="Unassembled WGS sequence"/>
</dbReference>
<evidence type="ECO:0000313" key="2">
    <source>
        <dbReference type="Proteomes" id="UP000887013"/>
    </source>
</evidence>
<dbReference type="AlphaFoldDB" id="A0A8X6NJD8"/>
<feature type="non-terminal residue" evidence="1">
    <location>
        <position position="1"/>
    </location>
</feature>
<dbReference type="EMBL" id="BMAW01058745">
    <property type="protein sequence ID" value="GFT17797.1"/>
    <property type="molecule type" value="Genomic_DNA"/>
</dbReference>
<organism evidence="1 2">
    <name type="scientific">Nephila pilipes</name>
    <name type="common">Giant wood spider</name>
    <name type="synonym">Nephila maculata</name>
    <dbReference type="NCBI Taxonomy" id="299642"/>
    <lineage>
        <taxon>Eukaryota</taxon>
        <taxon>Metazoa</taxon>
        <taxon>Ecdysozoa</taxon>
        <taxon>Arthropoda</taxon>
        <taxon>Chelicerata</taxon>
        <taxon>Arachnida</taxon>
        <taxon>Araneae</taxon>
        <taxon>Araneomorphae</taxon>
        <taxon>Entelegynae</taxon>
        <taxon>Araneoidea</taxon>
        <taxon>Nephilidae</taxon>
        <taxon>Nephila</taxon>
    </lineage>
</organism>